<dbReference type="EMBL" id="QGKX02000996">
    <property type="protein sequence ID" value="KAF3558191.1"/>
    <property type="molecule type" value="Genomic_DNA"/>
</dbReference>
<gene>
    <name evidence="2" type="ORF">F2Q69_00011121</name>
</gene>
<keyword evidence="1" id="KW-0812">Transmembrane</keyword>
<reference evidence="2" key="1">
    <citation type="submission" date="2019-12" db="EMBL/GenBank/DDBJ databases">
        <title>Genome sequencing and annotation of Brassica cretica.</title>
        <authorList>
            <person name="Studholme D.J."/>
            <person name="Sarris P."/>
        </authorList>
    </citation>
    <scope>NUCLEOTIDE SEQUENCE</scope>
    <source>
        <strain evidence="2">PFS-109/04</strain>
        <tissue evidence="2">Leaf</tissue>
    </source>
</reference>
<protein>
    <submittedName>
        <fullName evidence="2">Uncharacterized protein</fullName>
    </submittedName>
</protein>
<dbReference type="Proteomes" id="UP000712600">
    <property type="component" value="Unassembled WGS sequence"/>
</dbReference>
<organism evidence="2 3">
    <name type="scientific">Brassica cretica</name>
    <name type="common">Mustard</name>
    <dbReference type="NCBI Taxonomy" id="69181"/>
    <lineage>
        <taxon>Eukaryota</taxon>
        <taxon>Viridiplantae</taxon>
        <taxon>Streptophyta</taxon>
        <taxon>Embryophyta</taxon>
        <taxon>Tracheophyta</taxon>
        <taxon>Spermatophyta</taxon>
        <taxon>Magnoliopsida</taxon>
        <taxon>eudicotyledons</taxon>
        <taxon>Gunneridae</taxon>
        <taxon>Pentapetalae</taxon>
        <taxon>rosids</taxon>
        <taxon>malvids</taxon>
        <taxon>Brassicales</taxon>
        <taxon>Brassicaceae</taxon>
        <taxon>Brassiceae</taxon>
        <taxon>Brassica</taxon>
    </lineage>
</organism>
<feature type="transmembrane region" description="Helical" evidence="1">
    <location>
        <begin position="17"/>
        <end position="38"/>
    </location>
</feature>
<evidence type="ECO:0000256" key="1">
    <source>
        <dbReference type="SAM" id="Phobius"/>
    </source>
</evidence>
<dbReference type="AlphaFoldDB" id="A0A8S9R721"/>
<keyword evidence="1" id="KW-0472">Membrane</keyword>
<evidence type="ECO:0000313" key="3">
    <source>
        <dbReference type="Proteomes" id="UP000712600"/>
    </source>
</evidence>
<evidence type="ECO:0000313" key="2">
    <source>
        <dbReference type="EMBL" id="KAF3558191.1"/>
    </source>
</evidence>
<name>A0A8S9R721_BRACR</name>
<comment type="caution">
    <text evidence="2">The sequence shown here is derived from an EMBL/GenBank/DDBJ whole genome shotgun (WGS) entry which is preliminary data.</text>
</comment>
<proteinExistence type="predicted"/>
<accession>A0A8S9R721</accession>
<sequence length="75" mass="8135">MDGSGPREGGGGAMKPVILKVGVALVLSATGLILARFVSRKEDNELGFLRRELLAMQEEHNRSQDLVIVFLKLVS</sequence>
<keyword evidence="1" id="KW-1133">Transmembrane helix</keyword>